<protein>
    <submittedName>
        <fullName evidence="2">DUF4145 domain-containing protein</fullName>
    </submittedName>
</protein>
<dbReference type="Proteomes" id="UP001500575">
    <property type="component" value="Unassembled WGS sequence"/>
</dbReference>
<evidence type="ECO:0000259" key="1">
    <source>
        <dbReference type="Pfam" id="PF13643"/>
    </source>
</evidence>
<accession>A0ABN2YSH9</accession>
<dbReference type="RefSeq" id="WP_344305180.1">
    <property type="nucleotide sequence ID" value="NZ_BAAAQQ010000013.1"/>
</dbReference>
<evidence type="ECO:0000313" key="3">
    <source>
        <dbReference type="Proteomes" id="UP001500575"/>
    </source>
</evidence>
<evidence type="ECO:0000313" key="2">
    <source>
        <dbReference type="EMBL" id="GAA2131799.1"/>
    </source>
</evidence>
<proteinExistence type="predicted"/>
<reference evidence="2 3" key="1">
    <citation type="journal article" date="2019" name="Int. J. Syst. Evol. Microbiol.">
        <title>The Global Catalogue of Microorganisms (GCM) 10K type strain sequencing project: providing services to taxonomists for standard genome sequencing and annotation.</title>
        <authorList>
            <consortium name="The Broad Institute Genomics Platform"/>
            <consortium name="The Broad Institute Genome Sequencing Center for Infectious Disease"/>
            <person name="Wu L."/>
            <person name="Ma J."/>
        </authorList>
    </citation>
    <scope>NUCLEOTIDE SEQUENCE [LARGE SCALE GENOMIC DNA]</scope>
    <source>
        <strain evidence="2 3">JCM 16021</strain>
    </source>
</reference>
<gene>
    <name evidence="2" type="ORF">GCM10009843_35710</name>
</gene>
<feature type="domain" description="DUF4145" evidence="1">
    <location>
        <begin position="138"/>
        <end position="228"/>
    </location>
</feature>
<organism evidence="2 3">
    <name type="scientific">Nocardioides bigeumensis</name>
    <dbReference type="NCBI Taxonomy" id="433657"/>
    <lineage>
        <taxon>Bacteria</taxon>
        <taxon>Bacillati</taxon>
        <taxon>Actinomycetota</taxon>
        <taxon>Actinomycetes</taxon>
        <taxon>Propionibacteriales</taxon>
        <taxon>Nocardioidaceae</taxon>
        <taxon>Nocardioides</taxon>
    </lineage>
</organism>
<sequence length="259" mass="28470">MPVDPALSGLAKTIESGQPWPRPECPNCQTGYIGFSSPIEDEGHGSASARSHPAFEPEWISGTFVVRGQCENPECQQAVHGTGDYRVDYSQKSTRDDEFEYQGIPYSSYYTVTHLHPPMLMMPIPKSAPEEVREGVLRASRVLFADPGLAATALRATVERFLTSEGISATRSTGQFRNAHERIKEWRNADPNRPPVADLLFAVKWLGNAGTHEDSDLTTIEVLDGARVLDEAFHRLFTGPDIDAHAQTINAAKGPARQP</sequence>
<keyword evidence="3" id="KW-1185">Reference proteome</keyword>
<name>A0ABN2YSH9_9ACTN</name>
<dbReference type="Pfam" id="PF13643">
    <property type="entry name" value="DUF4145"/>
    <property type="match status" value="1"/>
</dbReference>
<dbReference type="EMBL" id="BAAAQQ010000013">
    <property type="protein sequence ID" value="GAA2131799.1"/>
    <property type="molecule type" value="Genomic_DNA"/>
</dbReference>
<comment type="caution">
    <text evidence="2">The sequence shown here is derived from an EMBL/GenBank/DDBJ whole genome shotgun (WGS) entry which is preliminary data.</text>
</comment>
<dbReference type="InterPro" id="IPR025285">
    <property type="entry name" value="DUF4145"/>
</dbReference>